<proteinExistence type="predicted"/>
<evidence type="ECO:0000256" key="5">
    <source>
        <dbReference type="ARBA" id="ARBA00022840"/>
    </source>
</evidence>
<dbReference type="RefSeq" id="WP_235056700.1">
    <property type="nucleotide sequence ID" value="NZ_JAKFHA010000028.1"/>
</dbReference>
<evidence type="ECO:0000256" key="6">
    <source>
        <dbReference type="SAM" id="MobiDB-lite"/>
    </source>
</evidence>
<keyword evidence="7" id="KW-0812">Transmembrane</keyword>
<dbReference type="EC" id="2.7.11.1" evidence="1"/>
<dbReference type="Gene3D" id="1.10.510.10">
    <property type="entry name" value="Transferase(Phosphotransferase) domain 1"/>
    <property type="match status" value="1"/>
</dbReference>
<dbReference type="Pfam" id="PF00069">
    <property type="entry name" value="Pkinase"/>
    <property type="match status" value="1"/>
</dbReference>
<dbReference type="Proteomes" id="UP001165378">
    <property type="component" value="Unassembled WGS sequence"/>
</dbReference>
<feature type="transmembrane region" description="Helical" evidence="7">
    <location>
        <begin position="560"/>
        <end position="581"/>
    </location>
</feature>
<keyword evidence="7" id="KW-0472">Membrane</keyword>
<feature type="region of interest" description="Disordered" evidence="6">
    <location>
        <begin position="361"/>
        <end position="481"/>
    </location>
</feature>
<evidence type="ECO:0000256" key="7">
    <source>
        <dbReference type="SAM" id="Phobius"/>
    </source>
</evidence>
<evidence type="ECO:0000313" key="9">
    <source>
        <dbReference type="EMBL" id="MCF2531983.1"/>
    </source>
</evidence>
<gene>
    <name evidence="9" type="ORF">LZ495_32870</name>
</gene>
<dbReference type="GO" id="GO:0005524">
    <property type="term" value="F:ATP binding"/>
    <property type="evidence" value="ECO:0007669"/>
    <property type="project" value="UniProtKB-KW"/>
</dbReference>
<keyword evidence="10" id="KW-1185">Reference proteome</keyword>
<feature type="compositionally biased region" description="Low complexity" evidence="6">
    <location>
        <begin position="454"/>
        <end position="464"/>
    </location>
</feature>
<reference evidence="9" key="1">
    <citation type="submission" date="2022-01" db="EMBL/GenBank/DDBJ databases">
        <title>Genome-Based Taxonomic Classification of the Phylum Actinobacteria.</title>
        <authorList>
            <person name="Gao Y."/>
        </authorList>
    </citation>
    <scope>NUCLEOTIDE SEQUENCE</scope>
    <source>
        <strain evidence="9">KLBMP 8922</strain>
    </source>
</reference>
<dbReference type="PANTHER" id="PTHR43671">
    <property type="entry name" value="SERINE/THREONINE-PROTEIN KINASE NEK"/>
    <property type="match status" value="1"/>
</dbReference>
<dbReference type="SUPFAM" id="SSF56112">
    <property type="entry name" value="Protein kinase-like (PK-like)"/>
    <property type="match status" value="1"/>
</dbReference>
<keyword evidence="3" id="KW-0547">Nucleotide-binding</keyword>
<sequence>MEALKPGDPGVVGGYRLSGRLAQGRLGAVFVGKAKDGCPVAVRLVRPDLATDKKFVERFRKTVAAVREVDGLHLAHILDADADGTPPWLVTEYAPGLTLEAAVAQHGALPEESLRALGSALARALVAVHAAKVVHQGLAAGTVMLTADGPQITDLGIPALLGADATGGLPAPEQATGGTVGAPTDVFALAAVLCQAARVAPYGKGSAAELAQKVLRAGPELDELPDDLAPIVARCLARRPDARPTAAELVELFDGEDATGTGWLPTPLRAAVAEAVKAGTPAKKKSSSAKKATTPAKAAASAAPAAAAAKPVETAKPAPEPAKSKDDDKAEPTGKGKDAVEAAEPETVEVQVNVVVAKAGGKAADKTDGEPKDATEDESGGKDADEASPDAKPDLAKPAAAKSAVPAPRPAAKTAAKTAAKAAPEPAAAAEAAEPTVVVPKPLDQPQLVKPRAAEPAAPVPEADQPTKKAPAKKAAATAATAPTVVVAAPPAPTVPAPRTDAAATVIADPKPAAAAAAATTALPAAAPAVSPVAAPAAVPVELPVAVPVQAPRKREASNAVWYAVIVLVGLTSVGLAVYRLADSAWRDLQNPVMGMVLPGIALVCGLAGIAVLALAVSDRKKAAAAQAAQGLGGPSGP</sequence>
<dbReference type="PANTHER" id="PTHR43671:SF13">
    <property type="entry name" value="SERINE_THREONINE-PROTEIN KINASE NEK2"/>
    <property type="match status" value="1"/>
</dbReference>
<keyword evidence="2" id="KW-0808">Transferase</keyword>
<evidence type="ECO:0000256" key="4">
    <source>
        <dbReference type="ARBA" id="ARBA00022777"/>
    </source>
</evidence>
<keyword evidence="4 9" id="KW-0418">Kinase</keyword>
<feature type="compositionally biased region" description="Basic and acidic residues" evidence="6">
    <location>
        <begin position="322"/>
        <end position="340"/>
    </location>
</feature>
<dbReference type="EMBL" id="JAKFHA010000028">
    <property type="protein sequence ID" value="MCF2531983.1"/>
    <property type="molecule type" value="Genomic_DNA"/>
</dbReference>
<dbReference type="InterPro" id="IPR050660">
    <property type="entry name" value="NEK_Ser/Thr_kinase"/>
</dbReference>
<dbReference type="InterPro" id="IPR011009">
    <property type="entry name" value="Kinase-like_dom_sf"/>
</dbReference>
<evidence type="ECO:0000256" key="3">
    <source>
        <dbReference type="ARBA" id="ARBA00022741"/>
    </source>
</evidence>
<evidence type="ECO:0000256" key="1">
    <source>
        <dbReference type="ARBA" id="ARBA00012513"/>
    </source>
</evidence>
<evidence type="ECO:0000256" key="2">
    <source>
        <dbReference type="ARBA" id="ARBA00022679"/>
    </source>
</evidence>
<dbReference type="PROSITE" id="PS50011">
    <property type="entry name" value="PROTEIN_KINASE_DOM"/>
    <property type="match status" value="1"/>
</dbReference>
<protein>
    <recommendedName>
        <fullName evidence="1">non-specific serine/threonine protein kinase</fullName>
        <ecNumber evidence="1">2.7.11.1</ecNumber>
    </recommendedName>
</protein>
<evidence type="ECO:0000259" key="8">
    <source>
        <dbReference type="PROSITE" id="PS50011"/>
    </source>
</evidence>
<accession>A0AA41Q5L6</accession>
<dbReference type="Gene3D" id="3.30.200.20">
    <property type="entry name" value="Phosphorylase Kinase, domain 1"/>
    <property type="match status" value="1"/>
</dbReference>
<keyword evidence="7" id="KW-1133">Transmembrane helix</keyword>
<feature type="compositionally biased region" description="Low complexity" evidence="6">
    <location>
        <begin position="396"/>
        <end position="442"/>
    </location>
</feature>
<feature type="transmembrane region" description="Helical" evidence="7">
    <location>
        <begin position="593"/>
        <end position="617"/>
    </location>
</feature>
<name>A0AA41Q5L6_9ACTN</name>
<feature type="compositionally biased region" description="Basic and acidic residues" evidence="6">
    <location>
        <begin position="363"/>
        <end position="395"/>
    </location>
</feature>
<keyword evidence="5" id="KW-0067">ATP-binding</keyword>
<dbReference type="InterPro" id="IPR000719">
    <property type="entry name" value="Prot_kinase_dom"/>
</dbReference>
<feature type="compositionally biased region" description="Low complexity" evidence="6">
    <location>
        <begin position="289"/>
        <end position="317"/>
    </location>
</feature>
<evidence type="ECO:0000313" key="10">
    <source>
        <dbReference type="Proteomes" id="UP001165378"/>
    </source>
</evidence>
<comment type="caution">
    <text evidence="9">The sequence shown here is derived from an EMBL/GenBank/DDBJ whole genome shotgun (WGS) entry which is preliminary data.</text>
</comment>
<dbReference type="GO" id="GO:0004674">
    <property type="term" value="F:protein serine/threonine kinase activity"/>
    <property type="evidence" value="ECO:0007669"/>
    <property type="project" value="UniProtKB-EC"/>
</dbReference>
<organism evidence="9 10">
    <name type="scientific">Yinghuangia soli</name>
    <dbReference type="NCBI Taxonomy" id="2908204"/>
    <lineage>
        <taxon>Bacteria</taxon>
        <taxon>Bacillati</taxon>
        <taxon>Actinomycetota</taxon>
        <taxon>Actinomycetes</taxon>
        <taxon>Kitasatosporales</taxon>
        <taxon>Streptomycetaceae</taxon>
        <taxon>Yinghuangia</taxon>
    </lineage>
</organism>
<feature type="region of interest" description="Disordered" evidence="6">
    <location>
        <begin position="279"/>
        <end position="348"/>
    </location>
</feature>
<dbReference type="CDD" id="cd14014">
    <property type="entry name" value="STKc_PknB_like"/>
    <property type="match status" value="1"/>
</dbReference>
<dbReference type="AlphaFoldDB" id="A0AA41Q5L6"/>
<feature type="domain" description="Protein kinase" evidence="8">
    <location>
        <begin position="15"/>
        <end position="264"/>
    </location>
</feature>